<evidence type="ECO:0000256" key="5">
    <source>
        <dbReference type="ARBA" id="ARBA00035716"/>
    </source>
</evidence>
<dbReference type="AlphaFoldDB" id="A0A9Q0IS24"/>
<keyword evidence="2" id="KW-0689">Ribosomal protein</keyword>
<gene>
    <name evidence="6" type="ORF">NHX12_025238</name>
</gene>
<evidence type="ECO:0000256" key="2">
    <source>
        <dbReference type="ARBA" id="ARBA00022980"/>
    </source>
</evidence>
<accession>A0A9Q0IS24</accession>
<evidence type="ECO:0000313" key="7">
    <source>
        <dbReference type="Proteomes" id="UP001148018"/>
    </source>
</evidence>
<dbReference type="CDD" id="cd05797">
    <property type="entry name" value="Ribosomal_L10"/>
    <property type="match status" value="1"/>
</dbReference>
<keyword evidence="3" id="KW-0687">Ribonucleoprotein</keyword>
<evidence type="ECO:0000313" key="6">
    <source>
        <dbReference type="EMBL" id="KAJ3608188.1"/>
    </source>
</evidence>
<reference evidence="6" key="1">
    <citation type="submission" date="2022-07" db="EMBL/GenBank/DDBJ databases">
        <title>Chromosome-level genome of Muraenolepis orangiensis.</title>
        <authorList>
            <person name="Kim J."/>
        </authorList>
    </citation>
    <scope>NUCLEOTIDE SEQUENCE</scope>
    <source>
        <strain evidence="6">KU_S4_2022</strain>
        <tissue evidence="6">Muscle</tissue>
    </source>
</reference>
<comment type="similarity">
    <text evidence="1">Belongs to the universal ribosomal protein uL10 family.</text>
</comment>
<dbReference type="PANTHER" id="PTHR11560">
    <property type="entry name" value="39S RIBOSOMAL PROTEIN L10, MITOCHONDRIAL"/>
    <property type="match status" value="1"/>
</dbReference>
<proteinExistence type="inferred from homology"/>
<evidence type="ECO:0000256" key="4">
    <source>
        <dbReference type="ARBA" id="ARBA00035707"/>
    </source>
</evidence>
<dbReference type="InterPro" id="IPR001790">
    <property type="entry name" value="Ribosomal_uL10"/>
</dbReference>
<comment type="caution">
    <text evidence="6">The sequence shown here is derived from an EMBL/GenBank/DDBJ whole genome shotgun (WGS) entry which is preliminary data.</text>
</comment>
<dbReference type="GO" id="GO:1990904">
    <property type="term" value="C:ribonucleoprotein complex"/>
    <property type="evidence" value="ECO:0007669"/>
    <property type="project" value="UniProtKB-KW"/>
</dbReference>
<keyword evidence="7" id="KW-1185">Reference proteome</keyword>
<organism evidence="6 7">
    <name type="scientific">Muraenolepis orangiensis</name>
    <name type="common">Patagonian moray cod</name>
    <dbReference type="NCBI Taxonomy" id="630683"/>
    <lineage>
        <taxon>Eukaryota</taxon>
        <taxon>Metazoa</taxon>
        <taxon>Chordata</taxon>
        <taxon>Craniata</taxon>
        <taxon>Vertebrata</taxon>
        <taxon>Euteleostomi</taxon>
        <taxon>Actinopterygii</taxon>
        <taxon>Neopterygii</taxon>
        <taxon>Teleostei</taxon>
        <taxon>Neoteleostei</taxon>
        <taxon>Acanthomorphata</taxon>
        <taxon>Zeiogadaria</taxon>
        <taxon>Gadariae</taxon>
        <taxon>Gadiformes</taxon>
        <taxon>Muraenolepidoidei</taxon>
        <taxon>Muraenolepididae</taxon>
        <taxon>Muraenolepis</taxon>
    </lineage>
</organism>
<name>A0A9Q0IS24_9TELE</name>
<dbReference type="InterPro" id="IPR043141">
    <property type="entry name" value="Ribosomal_uL10-like_sf"/>
</dbReference>
<evidence type="ECO:0000256" key="1">
    <source>
        <dbReference type="ARBA" id="ARBA00008889"/>
    </source>
</evidence>
<dbReference type="Gene3D" id="3.30.70.1730">
    <property type="match status" value="1"/>
</dbReference>
<dbReference type="GO" id="GO:0005840">
    <property type="term" value="C:ribosome"/>
    <property type="evidence" value="ECO:0007669"/>
    <property type="project" value="UniProtKB-KW"/>
</dbReference>
<protein>
    <recommendedName>
        <fullName evidence="4">Large ribosomal subunit protein uL10m</fullName>
    </recommendedName>
    <alternativeName>
        <fullName evidence="5">39S ribosomal protein L10, mitochondrial</fullName>
    </alternativeName>
</protein>
<dbReference type="Pfam" id="PF00466">
    <property type="entry name" value="Ribosomal_L10"/>
    <property type="match status" value="1"/>
</dbReference>
<dbReference type="Proteomes" id="UP001148018">
    <property type="component" value="Unassembled WGS sequence"/>
</dbReference>
<dbReference type="EMBL" id="JANIIK010000040">
    <property type="protein sequence ID" value="KAJ3608188.1"/>
    <property type="molecule type" value="Genomic_DNA"/>
</dbReference>
<evidence type="ECO:0000256" key="3">
    <source>
        <dbReference type="ARBA" id="ARBA00023274"/>
    </source>
</evidence>
<dbReference type="SUPFAM" id="SSF160369">
    <property type="entry name" value="Ribosomal protein L10-like"/>
    <property type="match status" value="1"/>
</dbReference>
<dbReference type="OrthoDB" id="360689at2759"/>
<dbReference type="InterPro" id="IPR047865">
    <property type="entry name" value="Ribosomal_uL10_bac_type"/>
</dbReference>
<sequence length="254" mass="27842">MAATLCGKLLTKTGWLHPQTQCVRHMAKAVTRHRRPLHIIKQKLMAVTEYIPPKRLAVGAYPPDNLKVEVESSLVLLLKTEVKKVFQDCKMIAVVQNNASTSEDMLTLRHRLRKHGLTVKFFPNQVMRSFLMDSKFCNMSSLFLGPMVLIVSKQGKVKEMLSALRASPQMVLLGACIDDTLLSAQGVQRYSKLPSVTVLQGELVSGLTLLTSRTASLLQHHPAHLAALLGQHAKQLEAPIAATVEPGEGAVGSP</sequence>